<evidence type="ECO:0000313" key="3">
    <source>
        <dbReference type="Proteomes" id="UP001228113"/>
    </source>
</evidence>
<dbReference type="EMBL" id="AP027081">
    <property type="protein sequence ID" value="BDU76530.1"/>
    <property type="molecule type" value="Genomic_DNA"/>
</dbReference>
<evidence type="ECO:0000313" key="2">
    <source>
        <dbReference type="EMBL" id="BDU76530.1"/>
    </source>
</evidence>
<accession>A0AA48GY38</accession>
<protein>
    <recommendedName>
        <fullName evidence="4">TonB-dependent receptor</fullName>
    </recommendedName>
</protein>
<dbReference type="InterPro" id="IPR013784">
    <property type="entry name" value="Carb-bd-like_fold"/>
</dbReference>
<evidence type="ECO:0008006" key="4">
    <source>
        <dbReference type="Google" id="ProtNLM"/>
    </source>
</evidence>
<dbReference type="Proteomes" id="UP001228113">
    <property type="component" value="Chromosome"/>
</dbReference>
<dbReference type="SUPFAM" id="SSF49452">
    <property type="entry name" value="Starch-binding domain-like"/>
    <property type="match status" value="1"/>
</dbReference>
<dbReference type="Pfam" id="PF13620">
    <property type="entry name" value="CarboxypepD_reg"/>
    <property type="match status" value="1"/>
</dbReference>
<sequence length="1060" mass="116089">MNIRRTLPSVALLLAAATLSAQDTTGTLTGRITDKAGKAVPGARIQISSPALLGTRTATTDAAGSYRLVLLPNGAYAISADAPGYLGAKGTLHVLAGQVARFDLSLRPLKEVEKAQSATVEVVASAAQVDKTETVTQTNVAMETLNQLGNSDSSSILATLGLLTPGLSTSNLAEQGALKIRGGTGHGTKMVLNGATITEEGGGYALETGTLADMVDSMAVVQSPLNARFGNTDGGIVSIVTTKGSNTFQGSVRLNFSRPFWKANDTPYATRTGAVAAFNPATDEISRRFEYTIKGPLWKDHITFAYGGVLIPDQYYSYPFDVLQNNPSVATDPNGIFYKNQANGQIVRRSNLWAQGKYTTDTQAETYNQFVVFAQLAPDHSLEWNYTQDDQDYISTYGVINGNMSGNDAYKMRTWNLAYKGVIGTHGVLEGRFSRTTRAFPHPYSPDSPPIYLNTYPTGTADAGGAYLANSLLEGWDNGGTTVNTNGFVTDRGDTLRGESGSLNYQHLLEKAGTHIIDVGLQFETFQWNTQAQGAKYTYWAPGQIADDLTAADISGAGVKDPSAYAGKYIVFNYAALQSDLDPAYPSEPVIGSGYETLIPRVRVLSGSEAGSYKMRTESYYVNDLWTLNGRHSIMAGLRYDRLKVSDTVKTIASYGIPTVRFEYKWDIYGDQTRILNASFGQFHSRQPGSLFYPMITGRLANATTLYWNQGSATPYLVDKAALLNLSNYGYVANQSYAGQTFTVDKDWKAPVSNEWVLGLRRTYKNGGFWRASLVYRNWTNLYDFFPGEVFTSASGNPAFRSVLRNDPDAERTYKSVEIEWSIPFTRKLTFGGNYTFSRLVSNVRNLVDSPSRSSSQTNNSTNFRSWYLNYMTREEFNPSTLRDPQHVIKWFLTYDLTAGKVKSNLGLRGTYTSGTPTSRTFSYTIPYEVIPGYYDGPSGPNSNTGGLINSLAKYYGAGQFTNEDSWAINLQYNIEFPILRTLVWFTNVQVDNLFNSRTPGIYALPAQAGRDTINGAATRNPYGYQLGANLASIYGKDSLGNTIYRNGLRSVSIQTGVRF</sequence>
<organism evidence="2 3">
    <name type="scientific">Mesoterricola sediminis</name>
    <dbReference type="NCBI Taxonomy" id="2927980"/>
    <lineage>
        <taxon>Bacteria</taxon>
        <taxon>Pseudomonadati</taxon>
        <taxon>Acidobacteriota</taxon>
        <taxon>Holophagae</taxon>
        <taxon>Holophagales</taxon>
        <taxon>Holophagaceae</taxon>
        <taxon>Mesoterricola</taxon>
    </lineage>
</organism>
<dbReference type="Gene3D" id="2.170.130.10">
    <property type="entry name" value="TonB-dependent receptor, plug domain"/>
    <property type="match status" value="1"/>
</dbReference>
<reference evidence="2" key="1">
    <citation type="journal article" date="2023" name="Int. J. Syst. Evol. Microbiol.">
        <title>Mesoterricola silvestris gen. nov., sp. nov., Mesoterricola sediminis sp. nov., Geothrix oryzae sp. nov., Geothrix edaphica sp. nov., Geothrix rubra sp. nov., and Geothrix limicola sp. nov., six novel members of Acidobacteriota isolated from soils.</title>
        <authorList>
            <person name="Itoh H."/>
            <person name="Sugisawa Y."/>
            <person name="Mise K."/>
            <person name="Xu Z."/>
            <person name="Kuniyasu M."/>
            <person name="Ushijima N."/>
            <person name="Kawano K."/>
            <person name="Kobayashi E."/>
            <person name="Shiratori Y."/>
            <person name="Masuda Y."/>
            <person name="Senoo K."/>
        </authorList>
    </citation>
    <scope>NUCLEOTIDE SEQUENCE</scope>
    <source>
        <strain evidence="2">W786</strain>
    </source>
</reference>
<dbReference type="SUPFAM" id="SSF56935">
    <property type="entry name" value="Porins"/>
    <property type="match status" value="1"/>
</dbReference>
<keyword evidence="3" id="KW-1185">Reference proteome</keyword>
<proteinExistence type="predicted"/>
<name>A0AA48GY38_9BACT</name>
<feature type="signal peptide" evidence="1">
    <location>
        <begin position="1"/>
        <end position="21"/>
    </location>
</feature>
<dbReference type="AlphaFoldDB" id="A0AA48GY38"/>
<evidence type="ECO:0000256" key="1">
    <source>
        <dbReference type="SAM" id="SignalP"/>
    </source>
</evidence>
<feature type="chain" id="PRO_5041282131" description="TonB-dependent receptor" evidence="1">
    <location>
        <begin position="22"/>
        <end position="1060"/>
    </location>
</feature>
<dbReference type="RefSeq" id="WP_243334297.1">
    <property type="nucleotide sequence ID" value="NZ_AP027081.1"/>
</dbReference>
<dbReference type="KEGG" id="msea:METESE_14880"/>
<gene>
    <name evidence="2" type="ORF">METESE_14880</name>
</gene>
<dbReference type="GO" id="GO:0030246">
    <property type="term" value="F:carbohydrate binding"/>
    <property type="evidence" value="ECO:0007669"/>
    <property type="project" value="InterPro"/>
</dbReference>
<keyword evidence="1" id="KW-0732">Signal</keyword>
<dbReference type="InterPro" id="IPR037066">
    <property type="entry name" value="Plug_dom_sf"/>
</dbReference>
<dbReference type="Gene3D" id="2.60.40.1120">
    <property type="entry name" value="Carboxypeptidase-like, regulatory domain"/>
    <property type="match status" value="1"/>
</dbReference>